<keyword evidence="1" id="KW-0732">Signal</keyword>
<protein>
    <submittedName>
        <fullName evidence="3">LPP20 family lipoprotein</fullName>
    </submittedName>
</protein>
<dbReference type="RefSeq" id="WP_265046945.1">
    <property type="nucleotide sequence ID" value="NZ_CP100390.1"/>
</dbReference>
<evidence type="ECO:0000313" key="3">
    <source>
        <dbReference type="EMBL" id="UZE95456.1"/>
    </source>
</evidence>
<dbReference type="PROSITE" id="PS51257">
    <property type="entry name" value="PROKAR_LIPOPROTEIN"/>
    <property type="match status" value="1"/>
</dbReference>
<feature type="chain" id="PRO_5045740169" evidence="1">
    <location>
        <begin position="22"/>
        <end position="182"/>
    </location>
</feature>
<sequence length="182" mass="20459">MKYVSRLILMATLIGLLSSCAGTVDDDSEANSRTEALPPILIRVSGYGTYENDKDRLSERKRLMAMRASRLDAYRALAERVYGTVIFGASTVSDFVLEHDNYRTMVDSVIRGAKVITVTEHKGGTYETVVELLLEPRFRECLSHVNHFRYNEDCRLPLPHGNDSAGDITVTSKSNDSLYYLK</sequence>
<dbReference type="InterPro" id="IPR024952">
    <property type="entry name" value="LPP20-like_dom"/>
</dbReference>
<proteinExistence type="predicted"/>
<name>A0ABY6N038_9ALTE</name>
<feature type="signal peptide" evidence="1">
    <location>
        <begin position="1"/>
        <end position="21"/>
    </location>
</feature>
<evidence type="ECO:0000259" key="2">
    <source>
        <dbReference type="Pfam" id="PF02169"/>
    </source>
</evidence>
<reference evidence="3" key="1">
    <citation type="submission" date="2022-06" db="EMBL/GenBank/DDBJ databases">
        <title>Alkalimarinus sp. nov., isolated from gut of a Alitta virens.</title>
        <authorList>
            <person name="Yang A.I."/>
            <person name="Shin N.-R."/>
        </authorList>
    </citation>
    <scope>NUCLEOTIDE SEQUENCE</scope>
    <source>
        <strain evidence="3">A2M4</strain>
    </source>
</reference>
<organism evidence="3 4">
    <name type="scientific">Alkalimarinus alittae</name>
    <dbReference type="NCBI Taxonomy" id="2961619"/>
    <lineage>
        <taxon>Bacteria</taxon>
        <taxon>Pseudomonadati</taxon>
        <taxon>Pseudomonadota</taxon>
        <taxon>Gammaproteobacteria</taxon>
        <taxon>Alteromonadales</taxon>
        <taxon>Alteromonadaceae</taxon>
        <taxon>Alkalimarinus</taxon>
    </lineage>
</organism>
<dbReference type="Proteomes" id="UP001163739">
    <property type="component" value="Chromosome"/>
</dbReference>
<keyword evidence="4" id="KW-1185">Reference proteome</keyword>
<gene>
    <name evidence="3" type="ORF">NKI27_15480</name>
</gene>
<accession>A0ABY6N038</accession>
<dbReference type="Pfam" id="PF02169">
    <property type="entry name" value="LPP20"/>
    <property type="match status" value="1"/>
</dbReference>
<feature type="domain" description="Lipoprotein LPP20-like" evidence="2">
    <location>
        <begin position="58"/>
        <end position="132"/>
    </location>
</feature>
<dbReference type="EMBL" id="CP100390">
    <property type="protein sequence ID" value="UZE95456.1"/>
    <property type="molecule type" value="Genomic_DNA"/>
</dbReference>
<evidence type="ECO:0000313" key="4">
    <source>
        <dbReference type="Proteomes" id="UP001163739"/>
    </source>
</evidence>
<keyword evidence="3" id="KW-0449">Lipoprotein</keyword>
<evidence type="ECO:0000256" key="1">
    <source>
        <dbReference type="SAM" id="SignalP"/>
    </source>
</evidence>